<dbReference type="SUPFAM" id="SSF47616">
    <property type="entry name" value="GST C-terminal domain-like"/>
    <property type="match status" value="1"/>
</dbReference>
<dbReference type="InterPro" id="IPR058268">
    <property type="entry name" value="DUF7962"/>
</dbReference>
<dbReference type="InterPro" id="IPR036249">
    <property type="entry name" value="Thioredoxin-like_sf"/>
</dbReference>
<dbReference type="PANTHER" id="PTHR44051">
    <property type="entry name" value="GLUTATHIONE S-TRANSFERASE-RELATED"/>
    <property type="match status" value="1"/>
</dbReference>
<dbReference type="InterPro" id="IPR036282">
    <property type="entry name" value="Glutathione-S-Trfase_C_sf"/>
</dbReference>
<dbReference type="EMBL" id="MVBO01000004">
    <property type="protein sequence ID" value="OZJ06309.1"/>
    <property type="molecule type" value="Genomic_DNA"/>
</dbReference>
<dbReference type="Proteomes" id="UP000242875">
    <property type="component" value="Unassembled WGS sequence"/>
</dbReference>
<dbReference type="InterPro" id="IPR010987">
    <property type="entry name" value="Glutathione-S-Trfase_C-like"/>
</dbReference>
<gene>
    <name evidence="4" type="ORF">BZG36_00740</name>
</gene>
<comment type="similarity">
    <text evidence="1">Belongs to the GST superfamily.</text>
</comment>
<organism evidence="4 5">
    <name type="scientific">Bifiguratus adelaidae</name>
    <dbReference type="NCBI Taxonomy" id="1938954"/>
    <lineage>
        <taxon>Eukaryota</taxon>
        <taxon>Fungi</taxon>
        <taxon>Fungi incertae sedis</taxon>
        <taxon>Mucoromycota</taxon>
        <taxon>Mucoromycotina</taxon>
        <taxon>Endogonomycetes</taxon>
        <taxon>Endogonales</taxon>
        <taxon>Endogonales incertae sedis</taxon>
        <taxon>Bifiguratus</taxon>
    </lineage>
</organism>
<dbReference type="CDD" id="cd00570">
    <property type="entry name" value="GST_N_family"/>
    <property type="match status" value="1"/>
</dbReference>
<evidence type="ECO:0000313" key="4">
    <source>
        <dbReference type="EMBL" id="OZJ06309.1"/>
    </source>
</evidence>
<feature type="domain" description="GST N-terminal" evidence="2">
    <location>
        <begin position="3"/>
        <end position="82"/>
    </location>
</feature>
<name>A0A261Y6T7_9FUNG</name>
<evidence type="ECO:0000259" key="3">
    <source>
        <dbReference type="PROSITE" id="PS50405"/>
    </source>
</evidence>
<dbReference type="PROSITE" id="PS50404">
    <property type="entry name" value="GST_NTER"/>
    <property type="match status" value="1"/>
</dbReference>
<dbReference type="Gene3D" id="3.40.30.110">
    <property type="match status" value="2"/>
</dbReference>
<sequence>MAPSIILHHYAGSPFAEKIRLALDLKGLQWFSVEHSNVMPRPLLEPLAHGYRRIPVLQIGQDVYCDTSLILDILEERQVPLYPKGTPNKGWIKAFSLWTDGPFFQLNTSLLPWGKLNEQFLKDREQFVGRKIRQADPATTERITSTLAAHYAVLDSILSDGRQFLAGEQPTLADVHGYMHPWFLLAIRQGKDMLGPDLKNYPHMAQWMKRVKETATKRKHAQSYQKLDPSKAIDLAEMQSKVPSGQGERPFPIQYSLGSTISVTPDDTGRVPVKGKVVFCSNERIAIRPYAVSGQGVDTRVWFPRMGYSVQVHDAKL</sequence>
<dbReference type="Pfam" id="PF25907">
    <property type="entry name" value="DUF7962"/>
    <property type="match status" value="1"/>
</dbReference>
<dbReference type="PANTHER" id="PTHR44051:SF8">
    <property type="entry name" value="GLUTATHIONE S-TRANSFERASE GSTA"/>
    <property type="match status" value="1"/>
</dbReference>
<dbReference type="Pfam" id="PF13417">
    <property type="entry name" value="GST_N_3"/>
    <property type="match status" value="1"/>
</dbReference>
<evidence type="ECO:0008006" key="6">
    <source>
        <dbReference type="Google" id="ProtNLM"/>
    </source>
</evidence>
<reference evidence="4 5" key="1">
    <citation type="journal article" date="2017" name="Mycologia">
        <title>Bifiguratus adelaidae, gen. et sp. nov., a new member of Mucoromycotina in endophytic and soil-dwelling habitats.</title>
        <authorList>
            <person name="Torres-Cruz T.J."/>
            <person name="Billingsley Tobias T.L."/>
            <person name="Almatruk M."/>
            <person name="Hesse C."/>
            <person name="Kuske C.R."/>
            <person name="Desiro A."/>
            <person name="Benucci G.M."/>
            <person name="Bonito G."/>
            <person name="Stajich J.E."/>
            <person name="Dunlap C."/>
            <person name="Arnold A.E."/>
            <person name="Porras-Alfaro A."/>
        </authorList>
    </citation>
    <scope>NUCLEOTIDE SEQUENCE [LARGE SCALE GENOMIC DNA]</scope>
    <source>
        <strain evidence="4 5">AZ0501</strain>
    </source>
</reference>
<evidence type="ECO:0000256" key="1">
    <source>
        <dbReference type="ARBA" id="ARBA00007409"/>
    </source>
</evidence>
<evidence type="ECO:0000259" key="2">
    <source>
        <dbReference type="PROSITE" id="PS50404"/>
    </source>
</evidence>
<protein>
    <recommendedName>
        <fullName evidence="6">GST N-terminal domain-containing protein</fullName>
    </recommendedName>
</protein>
<keyword evidence="5" id="KW-1185">Reference proteome</keyword>
<accession>A0A261Y6T7</accession>
<proteinExistence type="inferred from homology"/>
<dbReference type="InterPro" id="IPR004045">
    <property type="entry name" value="Glutathione_S-Trfase_N"/>
</dbReference>
<dbReference type="OrthoDB" id="202840at2759"/>
<dbReference type="SUPFAM" id="SSF52833">
    <property type="entry name" value="Thioredoxin-like"/>
    <property type="match status" value="1"/>
</dbReference>
<comment type="caution">
    <text evidence="4">The sequence shown here is derived from an EMBL/GenBank/DDBJ whole genome shotgun (WGS) entry which is preliminary data.</text>
</comment>
<dbReference type="AlphaFoldDB" id="A0A261Y6T7"/>
<dbReference type="PROSITE" id="PS50405">
    <property type="entry name" value="GST_CTER"/>
    <property type="match status" value="1"/>
</dbReference>
<evidence type="ECO:0000313" key="5">
    <source>
        <dbReference type="Proteomes" id="UP000242875"/>
    </source>
</evidence>
<feature type="domain" description="GST C-terminal" evidence="3">
    <location>
        <begin position="85"/>
        <end position="244"/>
    </location>
</feature>
<dbReference type="Gene3D" id="1.20.1050.10">
    <property type="match status" value="1"/>
</dbReference>